<dbReference type="AlphaFoldDB" id="I1C8U0"/>
<protein>
    <submittedName>
        <fullName evidence="1">Uncharacterized protein</fullName>
    </submittedName>
</protein>
<proteinExistence type="predicted"/>
<dbReference type="RefSeq" id="XP_067520266.1">
    <property type="nucleotide sequence ID" value="XM_067664165.1"/>
</dbReference>
<accession>I1C8U0</accession>
<organism evidence="1 2">
    <name type="scientific">Rhizopus delemar (strain RA 99-880 / ATCC MYA-4621 / FGSC 9543 / NRRL 43880)</name>
    <name type="common">Mucormycosis agent</name>
    <name type="synonym">Rhizopus arrhizus var. delemar</name>
    <dbReference type="NCBI Taxonomy" id="246409"/>
    <lineage>
        <taxon>Eukaryota</taxon>
        <taxon>Fungi</taxon>
        <taxon>Fungi incertae sedis</taxon>
        <taxon>Mucoromycota</taxon>
        <taxon>Mucoromycotina</taxon>
        <taxon>Mucoromycetes</taxon>
        <taxon>Mucorales</taxon>
        <taxon>Mucorineae</taxon>
        <taxon>Rhizopodaceae</taxon>
        <taxon>Rhizopus</taxon>
    </lineage>
</organism>
<evidence type="ECO:0000313" key="2">
    <source>
        <dbReference type="Proteomes" id="UP000009138"/>
    </source>
</evidence>
<keyword evidence="2" id="KW-1185">Reference proteome</keyword>
<dbReference type="EMBL" id="CH476738">
    <property type="protein sequence ID" value="EIE84870.1"/>
    <property type="molecule type" value="Genomic_DNA"/>
</dbReference>
<dbReference type="Proteomes" id="UP000009138">
    <property type="component" value="Unassembled WGS sequence"/>
</dbReference>
<reference evidence="1 2" key="1">
    <citation type="journal article" date="2009" name="PLoS Genet.">
        <title>Genomic analysis of the basal lineage fungus Rhizopus oryzae reveals a whole-genome duplication.</title>
        <authorList>
            <person name="Ma L.-J."/>
            <person name="Ibrahim A.S."/>
            <person name="Skory C."/>
            <person name="Grabherr M.G."/>
            <person name="Burger G."/>
            <person name="Butler M."/>
            <person name="Elias M."/>
            <person name="Idnurm A."/>
            <person name="Lang B.F."/>
            <person name="Sone T."/>
            <person name="Abe A."/>
            <person name="Calvo S.E."/>
            <person name="Corrochano L.M."/>
            <person name="Engels R."/>
            <person name="Fu J."/>
            <person name="Hansberg W."/>
            <person name="Kim J.-M."/>
            <person name="Kodira C.D."/>
            <person name="Koehrsen M.J."/>
            <person name="Liu B."/>
            <person name="Miranda-Saavedra D."/>
            <person name="O'Leary S."/>
            <person name="Ortiz-Castellanos L."/>
            <person name="Poulter R."/>
            <person name="Rodriguez-Romero J."/>
            <person name="Ruiz-Herrera J."/>
            <person name="Shen Y.-Q."/>
            <person name="Zeng Q."/>
            <person name="Galagan J."/>
            <person name="Birren B.W."/>
            <person name="Cuomo C.A."/>
            <person name="Wickes B.L."/>
        </authorList>
    </citation>
    <scope>NUCLEOTIDE SEQUENCE [LARGE SCALE GENOMIC DNA]</scope>
    <source>
        <strain evidence="2">RA 99-880 / ATCC MYA-4621 / FGSC 9543 / NRRL 43880</strain>
    </source>
</reference>
<sequence>MIAQENDSSDQQRMLIRGGNGKPCRFQWPATLKLLFAKSCHQTIIGTSKIGIQGY</sequence>
<evidence type="ECO:0000313" key="1">
    <source>
        <dbReference type="EMBL" id="EIE84870.1"/>
    </source>
</evidence>
<dbReference type="GeneID" id="93616546"/>
<dbReference type="InParanoid" id="I1C8U0"/>
<name>I1C8U0_RHIO9</name>
<dbReference type="VEuPathDB" id="FungiDB:RO3G_09580"/>
<gene>
    <name evidence="1" type="ORF">RO3G_09580</name>
</gene>